<comment type="similarity">
    <text evidence="3">Belongs to the flavokinase family.</text>
</comment>
<dbReference type="GO" id="GO:0009398">
    <property type="term" value="P:FMN biosynthetic process"/>
    <property type="evidence" value="ECO:0007669"/>
    <property type="project" value="UniProtKB-UniPathway"/>
</dbReference>
<dbReference type="OMA" id="FDCEVAR"/>
<dbReference type="Pfam" id="PF01687">
    <property type="entry name" value="Flavokinase"/>
    <property type="match status" value="1"/>
</dbReference>
<dbReference type="AlphaFoldDB" id="A0A3F2Y9R8"/>
<dbReference type="InterPro" id="IPR023465">
    <property type="entry name" value="Riboflavin_kinase_dom_sf"/>
</dbReference>
<dbReference type="Gene3D" id="2.40.30.30">
    <property type="entry name" value="Riboflavin kinase-like"/>
    <property type="match status" value="1"/>
</dbReference>
<reference evidence="14 15" key="1">
    <citation type="submission" date="2019-07" db="EMBL/GenBank/DDBJ databases">
        <authorList>
            <person name="Friedrich A."/>
            <person name="Schacherer J."/>
        </authorList>
    </citation>
    <scope>NUCLEOTIDE SEQUENCE [LARGE SCALE GENOMIC DNA]</scope>
</reference>
<keyword evidence="10" id="KW-0067">ATP-binding</keyword>
<evidence type="ECO:0000256" key="10">
    <source>
        <dbReference type="ARBA" id="ARBA00022840"/>
    </source>
</evidence>
<accession>A0A3F2Y9R8</accession>
<evidence type="ECO:0000313" key="13">
    <source>
        <dbReference type="EMBL" id="KAF6013639.1"/>
    </source>
</evidence>
<dbReference type="InterPro" id="IPR015865">
    <property type="entry name" value="Riboflavin_kinase_bac/euk"/>
</dbReference>
<keyword evidence="8" id="KW-0808">Transferase</keyword>
<evidence type="ECO:0000256" key="3">
    <source>
        <dbReference type="ARBA" id="ARBA00010108"/>
    </source>
</evidence>
<dbReference type="EC" id="2.7.1.26" evidence="4"/>
<gene>
    <name evidence="14" type="primary">FMN1</name>
    <name evidence="14" type="ORF">DEBR0S6_09956G</name>
    <name evidence="13" type="ORF">HII12_001620</name>
</gene>
<comment type="pathway">
    <text evidence="2">Cofactor biosynthesis; FMN biosynthesis; FMN from riboflavin (ATP route): step 1/1.</text>
</comment>
<dbReference type="GO" id="GO:0005739">
    <property type="term" value="C:mitochondrion"/>
    <property type="evidence" value="ECO:0007669"/>
    <property type="project" value="TreeGrafter"/>
</dbReference>
<evidence type="ECO:0000256" key="5">
    <source>
        <dbReference type="ARBA" id="ARBA00017394"/>
    </source>
</evidence>
<dbReference type="EMBL" id="JABCYN010000020">
    <property type="protein sequence ID" value="KAF6013639.1"/>
    <property type="molecule type" value="Genomic_DNA"/>
</dbReference>
<evidence type="ECO:0000259" key="12">
    <source>
        <dbReference type="SMART" id="SM00904"/>
    </source>
</evidence>
<evidence type="ECO:0000256" key="7">
    <source>
        <dbReference type="ARBA" id="ARBA00022643"/>
    </source>
</evidence>
<protein>
    <recommendedName>
        <fullName evidence="5">Riboflavin kinase</fullName>
        <ecNumber evidence="4">2.7.1.26</ecNumber>
    </recommendedName>
    <alternativeName>
        <fullName evidence="11">Flavin mononucleotide kinase 1</fullName>
    </alternativeName>
</protein>
<evidence type="ECO:0000256" key="9">
    <source>
        <dbReference type="ARBA" id="ARBA00022741"/>
    </source>
</evidence>
<evidence type="ECO:0000256" key="1">
    <source>
        <dbReference type="ARBA" id="ARBA00003572"/>
    </source>
</evidence>
<dbReference type="SUPFAM" id="SSF82114">
    <property type="entry name" value="Riboflavin kinase-like"/>
    <property type="match status" value="1"/>
</dbReference>
<feature type="domain" description="Riboflavin kinase" evidence="12">
    <location>
        <begin position="23"/>
        <end position="175"/>
    </location>
</feature>
<evidence type="ECO:0000256" key="6">
    <source>
        <dbReference type="ARBA" id="ARBA00022630"/>
    </source>
</evidence>
<dbReference type="GO" id="GO:0009231">
    <property type="term" value="P:riboflavin biosynthetic process"/>
    <property type="evidence" value="ECO:0007669"/>
    <property type="project" value="InterPro"/>
</dbReference>
<comment type="function">
    <text evidence="1">Catalyzes the phosphorylation of riboflavin (vitamin B2) to form flavin mononucleotide (FMN) coenzyme.</text>
</comment>
<keyword evidence="6" id="KW-0285">Flavoprotein</keyword>
<reference evidence="13 16" key="2">
    <citation type="journal article" date="2020" name="Appl. Microbiol. Biotechnol.">
        <title>Targeted gene deletion in Brettanomyces bruxellensis with an expression-free CRISPR-Cas9 system.</title>
        <authorList>
            <person name="Varela C."/>
            <person name="Bartel C."/>
            <person name="Onetto C."/>
            <person name="Borneman A."/>
        </authorList>
    </citation>
    <scope>NUCLEOTIDE SEQUENCE [LARGE SCALE GENOMIC DNA]</scope>
    <source>
        <strain evidence="13 16">AWRI1613</strain>
    </source>
</reference>
<keyword evidence="7" id="KW-0288">FMN</keyword>
<evidence type="ECO:0000313" key="16">
    <source>
        <dbReference type="Proteomes" id="UP000568158"/>
    </source>
</evidence>
<evidence type="ECO:0000313" key="14">
    <source>
        <dbReference type="EMBL" id="VUG20188.1"/>
    </source>
</evidence>
<name>A0A3F2Y9R8_DEKBR</name>
<dbReference type="Proteomes" id="UP000568158">
    <property type="component" value="Unassembled WGS sequence"/>
</dbReference>
<organism evidence="14 15">
    <name type="scientific">Dekkera bruxellensis</name>
    <name type="common">Brettanomyces custersii</name>
    <dbReference type="NCBI Taxonomy" id="5007"/>
    <lineage>
        <taxon>Eukaryota</taxon>
        <taxon>Fungi</taxon>
        <taxon>Dikarya</taxon>
        <taxon>Ascomycota</taxon>
        <taxon>Saccharomycotina</taxon>
        <taxon>Pichiomycetes</taxon>
        <taxon>Pichiales</taxon>
        <taxon>Pichiaceae</taxon>
        <taxon>Brettanomyces</taxon>
    </lineage>
</organism>
<evidence type="ECO:0000256" key="11">
    <source>
        <dbReference type="ARBA" id="ARBA00029960"/>
    </source>
</evidence>
<dbReference type="GO" id="GO:0008531">
    <property type="term" value="F:riboflavin kinase activity"/>
    <property type="evidence" value="ECO:0007669"/>
    <property type="project" value="UniProtKB-EC"/>
</dbReference>
<dbReference type="STRING" id="5007.A0A3F2Y9R8"/>
<proteinExistence type="inferred from homology"/>
<dbReference type="InterPro" id="IPR023468">
    <property type="entry name" value="Riboflavin_kinase"/>
</dbReference>
<dbReference type="PANTHER" id="PTHR22749:SF6">
    <property type="entry name" value="RIBOFLAVIN KINASE"/>
    <property type="match status" value="1"/>
</dbReference>
<dbReference type="EMBL" id="CABFWN010000006">
    <property type="protein sequence ID" value="VUG20188.1"/>
    <property type="molecule type" value="Genomic_DNA"/>
</dbReference>
<dbReference type="UniPathway" id="UPA00276">
    <property type="reaction ID" value="UER00406"/>
</dbReference>
<evidence type="ECO:0000256" key="2">
    <source>
        <dbReference type="ARBA" id="ARBA00005201"/>
    </source>
</evidence>
<evidence type="ECO:0000256" key="8">
    <source>
        <dbReference type="ARBA" id="ARBA00022679"/>
    </source>
</evidence>
<evidence type="ECO:0000256" key="4">
    <source>
        <dbReference type="ARBA" id="ARBA00012105"/>
    </source>
</evidence>
<dbReference type="SMART" id="SM00904">
    <property type="entry name" value="Flavokinase"/>
    <property type="match status" value="1"/>
</dbReference>
<sequence>MRPEVEIPDSPSDPYPIIVNNAEVVPGFGRGSSEMGIPTANVPIDSSEQLKNLETGVYFGFVRVMSDNSNQNRQRHQVSRIDGKSSVTLTYGEGLKETDRKVFPMVMSLGWNPYFKNKQKACELHILHKFATSFYGARVNFNVLGYIRPELDYTTLEALIKDIQIDIDTAKEYLQKPGYEKWAGGV</sequence>
<dbReference type="Proteomes" id="UP000478008">
    <property type="component" value="Unassembled WGS sequence"/>
</dbReference>
<keyword evidence="15" id="KW-1185">Reference proteome</keyword>
<keyword evidence="9" id="KW-0547">Nucleotide-binding</keyword>
<dbReference type="GO" id="GO:0005524">
    <property type="term" value="F:ATP binding"/>
    <property type="evidence" value="ECO:0007669"/>
    <property type="project" value="UniProtKB-KW"/>
</dbReference>
<evidence type="ECO:0000313" key="15">
    <source>
        <dbReference type="Proteomes" id="UP000478008"/>
    </source>
</evidence>
<dbReference type="PANTHER" id="PTHR22749">
    <property type="entry name" value="RIBOFLAVIN KINASE/FMN ADENYLYLTRANSFERASE"/>
    <property type="match status" value="1"/>
</dbReference>